<evidence type="ECO:0000313" key="1">
    <source>
        <dbReference type="EMBL" id="MBC3940936.1"/>
    </source>
</evidence>
<dbReference type="Proteomes" id="UP000597613">
    <property type="component" value="Unassembled WGS sequence"/>
</dbReference>
<dbReference type="RefSeq" id="WP_187502717.1">
    <property type="nucleotide sequence ID" value="NZ_CP162536.1"/>
</dbReference>
<sequence>MTDTKTELATVKLDFPFARGDQTIEKVQVRRPRSGELRGLNIADLVQMNVAATAKLLPRITMPPLTDAEINNLDPADLTQFGMEIQDFLLPKAAKEQDSQG</sequence>
<accession>A0ABR7AKE7</accession>
<reference evidence="1 2" key="1">
    <citation type="submission" date="2020-08" db="EMBL/GenBank/DDBJ databases">
        <title>Putative novel bacterial strains isolated from necrotic wheat leaf tissues caused by Xanthomonas translucens.</title>
        <authorList>
            <person name="Tambong J.T."/>
        </authorList>
    </citation>
    <scope>NUCLEOTIDE SEQUENCE [LARGE SCALE GENOMIC DNA]</scope>
    <source>
        <strain evidence="2">DOAB 1063</strain>
    </source>
</reference>
<name>A0ABR7AKE7_9SPHN</name>
<dbReference type="Pfam" id="PF10109">
    <property type="entry name" value="Phage_TAC_7"/>
    <property type="match status" value="1"/>
</dbReference>
<dbReference type="EMBL" id="JACONT010000006">
    <property type="protein sequence ID" value="MBC3940936.1"/>
    <property type="molecule type" value="Genomic_DNA"/>
</dbReference>
<gene>
    <name evidence="1" type="ORF">H8S47_04465</name>
</gene>
<keyword evidence="2" id="KW-1185">Reference proteome</keyword>
<protein>
    <submittedName>
        <fullName evidence="1">Phage tail assembly protein</fullName>
    </submittedName>
</protein>
<proteinExistence type="predicted"/>
<organism evidence="1 2">
    <name type="scientific">Sphingomonas albertensis</name>
    <dbReference type="NCBI Taxonomy" id="2762591"/>
    <lineage>
        <taxon>Bacteria</taxon>
        <taxon>Pseudomonadati</taxon>
        <taxon>Pseudomonadota</taxon>
        <taxon>Alphaproteobacteria</taxon>
        <taxon>Sphingomonadales</taxon>
        <taxon>Sphingomonadaceae</taxon>
        <taxon>Sphingomonas</taxon>
    </lineage>
</organism>
<comment type="caution">
    <text evidence="1">The sequence shown here is derived from an EMBL/GenBank/DDBJ whole genome shotgun (WGS) entry which is preliminary data.</text>
</comment>
<dbReference type="InterPro" id="IPR019289">
    <property type="entry name" value="Phage_tail_E/E"/>
</dbReference>
<evidence type="ECO:0000313" key="2">
    <source>
        <dbReference type="Proteomes" id="UP000597613"/>
    </source>
</evidence>